<evidence type="ECO:0000313" key="3">
    <source>
        <dbReference type="Proteomes" id="UP001205919"/>
    </source>
</evidence>
<dbReference type="Gene3D" id="1.10.30.50">
    <property type="match status" value="1"/>
</dbReference>
<organism evidence="2 3">
    <name type="scientific">Cloacibacillus evryensis</name>
    <dbReference type="NCBI Taxonomy" id="508460"/>
    <lineage>
        <taxon>Bacteria</taxon>
        <taxon>Thermotogati</taxon>
        <taxon>Synergistota</taxon>
        <taxon>Synergistia</taxon>
        <taxon>Synergistales</taxon>
        <taxon>Synergistaceae</taxon>
        <taxon>Cloacibacillus</taxon>
    </lineage>
</organism>
<evidence type="ECO:0008006" key="4">
    <source>
        <dbReference type="Google" id="ProtNLM"/>
    </source>
</evidence>
<dbReference type="EMBL" id="JANFYT010000058">
    <property type="protein sequence ID" value="MCQ4815714.1"/>
    <property type="molecule type" value="Genomic_DNA"/>
</dbReference>
<evidence type="ECO:0000256" key="1">
    <source>
        <dbReference type="SAM" id="MobiDB-lite"/>
    </source>
</evidence>
<accession>A0AAW5KCG4</accession>
<gene>
    <name evidence="2" type="ORF">NE630_14860</name>
</gene>
<feature type="region of interest" description="Disordered" evidence="1">
    <location>
        <begin position="1"/>
        <end position="20"/>
    </location>
</feature>
<comment type="caution">
    <text evidence="2">The sequence shown here is derived from an EMBL/GenBank/DDBJ whole genome shotgun (WGS) entry which is preliminary data.</text>
</comment>
<name>A0AAW5KCG4_9BACT</name>
<sequence>MARQVIPVQQQPEPKSFGKNVRTPGARWLSGLAMPPQSQKEWKGHEYWHKCLNDLYACYNGICAYYAIYIDMTSGYATVDHFVPKSADPKQAYEWNNYRLSSFRPNSAKRDAVSIMDPFALRKWTFFINFSNGEVRPNDRLPVDEKIKVDETIKILKLNASEITRKRAEDFSAYIAGMVTLEYLVKYSPFVAEEITRQHLELA</sequence>
<protein>
    <recommendedName>
        <fullName evidence="4">TIGR02646 family protein</fullName>
    </recommendedName>
</protein>
<dbReference type="AlphaFoldDB" id="A0AAW5KCG4"/>
<keyword evidence="3" id="KW-1185">Reference proteome</keyword>
<reference evidence="2 3" key="1">
    <citation type="submission" date="2022-06" db="EMBL/GenBank/DDBJ databases">
        <title>Isolation of gut microbiota from human fecal samples.</title>
        <authorList>
            <person name="Pamer E.G."/>
            <person name="Barat B."/>
            <person name="Waligurski E."/>
            <person name="Medina S."/>
            <person name="Paddock L."/>
            <person name="Mostad J."/>
        </authorList>
    </citation>
    <scope>NUCLEOTIDE SEQUENCE [LARGE SCALE GENOMIC DNA]</scope>
    <source>
        <strain evidence="2 3">DFI.9.90</strain>
    </source>
</reference>
<dbReference type="Proteomes" id="UP001205919">
    <property type="component" value="Unassembled WGS sequence"/>
</dbReference>
<evidence type="ECO:0000313" key="2">
    <source>
        <dbReference type="EMBL" id="MCQ4815714.1"/>
    </source>
</evidence>
<dbReference type="RefSeq" id="WP_147564270.1">
    <property type="nucleotide sequence ID" value="NZ_DBGEMP010000018.1"/>
</dbReference>
<proteinExistence type="predicted"/>